<gene>
    <name evidence="1" type="ORF">F7731_08555</name>
</gene>
<sequence length="206" mass="23891">MTTELNSLLKITLDSEFYPKTTEEINRKIKELEEKVNTLKLKIDIPEDYSKTISKFASVHQKSKAQLNKLYPELDADKFLKVMISTPILTSQLDLQIIMKLISLYNQSRPIQYGESNISATLTVAEHRPNYEQESISIENYIKLFFNQILPIIFFIISQYQSNATTEQLNHMQNQLNQIIEEYEGNKIDEKYEINLPDDFSGGISS</sequence>
<reference evidence="1 2" key="1">
    <citation type="journal article" date="2016" name="Antonie Van Leeuwenhoek">
        <title>Bacillus depressus sp. nov., isolated from soil of a sunflower field.</title>
        <authorList>
            <person name="Wei X."/>
            <person name="Xin D."/>
            <person name="Xin Y."/>
            <person name="Zhang H."/>
            <person name="Wang T."/>
            <person name="Zhang J."/>
        </authorList>
    </citation>
    <scope>NUCLEOTIDE SEQUENCE [LARGE SCALE GENOMIC DNA]</scope>
    <source>
        <strain evidence="1 2">BZ1</strain>
    </source>
</reference>
<proteinExistence type="predicted"/>
<comment type="caution">
    <text evidence="1">The sequence shown here is derived from an EMBL/GenBank/DDBJ whole genome shotgun (WGS) entry which is preliminary data.</text>
</comment>
<protein>
    <submittedName>
        <fullName evidence="1">Uncharacterized protein</fullName>
    </submittedName>
</protein>
<accession>A0A6L3V8F5</accession>
<keyword evidence="2" id="KW-1185">Reference proteome</keyword>
<dbReference type="RefSeq" id="WP_151534337.1">
    <property type="nucleotide sequence ID" value="NZ_WBOS01000002.1"/>
</dbReference>
<evidence type="ECO:0000313" key="2">
    <source>
        <dbReference type="Proteomes" id="UP000481030"/>
    </source>
</evidence>
<dbReference type="OrthoDB" id="9958816at2"/>
<evidence type="ECO:0000313" key="1">
    <source>
        <dbReference type="EMBL" id="KAB2337636.1"/>
    </source>
</evidence>
<name>A0A6L3V8F5_9BACI</name>
<organism evidence="1 2">
    <name type="scientific">Cytobacillus depressus</name>
    <dbReference type="NCBI Taxonomy" id="1602942"/>
    <lineage>
        <taxon>Bacteria</taxon>
        <taxon>Bacillati</taxon>
        <taxon>Bacillota</taxon>
        <taxon>Bacilli</taxon>
        <taxon>Bacillales</taxon>
        <taxon>Bacillaceae</taxon>
        <taxon>Cytobacillus</taxon>
    </lineage>
</organism>
<dbReference type="Proteomes" id="UP000481030">
    <property type="component" value="Unassembled WGS sequence"/>
</dbReference>
<dbReference type="EMBL" id="WBOS01000002">
    <property type="protein sequence ID" value="KAB2337636.1"/>
    <property type="molecule type" value="Genomic_DNA"/>
</dbReference>
<dbReference type="AlphaFoldDB" id="A0A6L3V8F5"/>